<evidence type="ECO:0000256" key="1">
    <source>
        <dbReference type="SAM" id="SignalP"/>
    </source>
</evidence>
<evidence type="ECO:0000259" key="3">
    <source>
        <dbReference type="PROSITE" id="PS51766"/>
    </source>
</evidence>
<dbReference type="PROSITE" id="PS00018">
    <property type="entry name" value="EF_HAND_1"/>
    <property type="match status" value="2"/>
</dbReference>
<dbReference type="SUPFAM" id="SSF49344">
    <property type="entry name" value="CBD9-like"/>
    <property type="match status" value="1"/>
</dbReference>
<dbReference type="InterPro" id="IPR030395">
    <property type="entry name" value="GP_PDE_dom"/>
</dbReference>
<dbReference type="PANTHER" id="PTHR46211:SF14">
    <property type="entry name" value="GLYCEROPHOSPHODIESTER PHOSPHODIESTERASE"/>
    <property type="match status" value="1"/>
</dbReference>
<dbReference type="PROSITE" id="PS00448">
    <property type="entry name" value="CLOS_CELLULOSOME_RPT"/>
    <property type="match status" value="1"/>
</dbReference>
<dbReference type="Proteomes" id="UP001589818">
    <property type="component" value="Unassembled WGS sequence"/>
</dbReference>
<dbReference type="Gene3D" id="2.60.40.1190">
    <property type="match status" value="1"/>
</dbReference>
<evidence type="ECO:0000313" key="4">
    <source>
        <dbReference type="EMBL" id="MFC0394512.1"/>
    </source>
</evidence>
<dbReference type="Gene3D" id="2.60.120.560">
    <property type="entry name" value="Exo-inulinase, domain 1"/>
    <property type="match status" value="2"/>
</dbReference>
<dbReference type="Pfam" id="PF06452">
    <property type="entry name" value="CBM9_1"/>
    <property type="match status" value="1"/>
</dbReference>
<name>A0ABV6JF68_9BACL</name>
<keyword evidence="5" id="KW-1185">Reference proteome</keyword>
<dbReference type="SUPFAM" id="SSF51695">
    <property type="entry name" value="PLC-like phosphodiesterases"/>
    <property type="match status" value="1"/>
</dbReference>
<dbReference type="SUPFAM" id="SSF63446">
    <property type="entry name" value="Type I dockerin domain"/>
    <property type="match status" value="1"/>
</dbReference>
<dbReference type="Pfam" id="PF03009">
    <property type="entry name" value="GDPD"/>
    <property type="match status" value="1"/>
</dbReference>
<dbReference type="InterPro" id="IPR010502">
    <property type="entry name" value="Carb-bd_dom_fam9"/>
</dbReference>
<evidence type="ECO:0000259" key="2">
    <source>
        <dbReference type="PROSITE" id="PS51704"/>
    </source>
</evidence>
<dbReference type="InterPro" id="IPR017946">
    <property type="entry name" value="PLC-like_Pdiesterase_TIM-brl"/>
</dbReference>
<dbReference type="InterPro" id="IPR036439">
    <property type="entry name" value="Dockerin_dom_sf"/>
</dbReference>
<feature type="chain" id="PRO_5047105853" evidence="1">
    <location>
        <begin position="23"/>
        <end position="1536"/>
    </location>
</feature>
<accession>A0ABV6JF68</accession>
<evidence type="ECO:0000313" key="5">
    <source>
        <dbReference type="Proteomes" id="UP001589818"/>
    </source>
</evidence>
<dbReference type="Gene3D" id="2.60.40.1120">
    <property type="entry name" value="Carboxypeptidase-like, regulatory domain"/>
    <property type="match status" value="1"/>
</dbReference>
<protein>
    <submittedName>
        <fullName evidence="4">Glycerophosphodiester phosphodiesterase family protein</fullName>
    </submittedName>
</protein>
<dbReference type="PROSITE" id="PS51704">
    <property type="entry name" value="GP_PDE"/>
    <property type="match status" value="1"/>
</dbReference>
<dbReference type="InterPro" id="IPR016134">
    <property type="entry name" value="Dockerin_dom"/>
</dbReference>
<keyword evidence="1" id="KW-0732">Signal</keyword>
<feature type="signal peptide" evidence="1">
    <location>
        <begin position="1"/>
        <end position="22"/>
    </location>
</feature>
<reference evidence="4 5" key="1">
    <citation type="submission" date="2024-09" db="EMBL/GenBank/DDBJ databases">
        <authorList>
            <person name="Sun Q."/>
            <person name="Mori K."/>
        </authorList>
    </citation>
    <scope>NUCLEOTIDE SEQUENCE [LARGE SCALE GENOMIC DNA]</scope>
    <source>
        <strain evidence="4 5">CCM 4839</strain>
    </source>
</reference>
<comment type="caution">
    <text evidence="4">The sequence shown here is derived from an EMBL/GenBank/DDBJ whole genome shotgun (WGS) entry which is preliminary data.</text>
</comment>
<dbReference type="Gene3D" id="2.60.40.1080">
    <property type="match status" value="1"/>
</dbReference>
<feature type="domain" description="Dockerin" evidence="3">
    <location>
        <begin position="1477"/>
        <end position="1536"/>
    </location>
</feature>
<dbReference type="Pfam" id="PF00404">
    <property type="entry name" value="Dockerin_1"/>
    <property type="match status" value="1"/>
</dbReference>
<dbReference type="Pfam" id="PF06439">
    <property type="entry name" value="3keto-disac_hyd"/>
    <property type="match status" value="1"/>
</dbReference>
<dbReference type="InterPro" id="IPR018247">
    <property type="entry name" value="EF_Hand_1_Ca_BS"/>
</dbReference>
<dbReference type="InterPro" id="IPR010496">
    <property type="entry name" value="AL/BT2_dom"/>
</dbReference>
<proteinExistence type="predicted"/>
<dbReference type="PROSITE" id="PS51766">
    <property type="entry name" value="DOCKERIN"/>
    <property type="match status" value="1"/>
</dbReference>
<sequence>MSRKIIATLLMVSLLCSMFLDAGSMAAAEVSADPERTSLNIQKTLTAPIIDGQLNESMWDATQPMPIQIGTGAVQPSSFGMMWDYSYLYIAVNIEDDALIHDGGGYWFDQDHIGLFFDPTLHQSAPFIANDMQIGLVYQPDTTTPAFYFGAAPNHAGKDEKKILRAIQTTASGWSAEIAIPWDMLDFDPVQRKELGMQIGVTDRDTEETPAVSSMWSNYNMINTFWNDTSGYGTLLLDESSPVDGPVSDLLLDENFDGYADGETPFGWISDVNAGSLPMSVVQGANGEGGQLVFDGSSAGKQARITAPVQWDNYTVEADVTFQEALDSARWAGVMFRVPSNGKHPYNQMAVRQNGSYEIAYRTPENSWIVPVKGSWGTPLVMNTAYSFKLRVYDNNVKEYIKAASDPAYTLLTENILDLNLLSRGKVGLQADQSKVAFDNVKVTRITVTQFDMTAADTLEALSGAAPVSFQALYSDGINESVPANRVKLYSSDESVIRIVNNQIVPVREGEAQVKAVYGNATAESTIVVTPSTTGGAKVVKLAHDKGYLLANAGETIDLQALVFSAEMNDLTTAELSGDALTWTAIDEGVDIVDGMLTSTERAGIFKVKAEKDGANAQLIVVAKNTDDEEYVLYEENFDAVPNGTLPEGWTRIEGTTAAKAAVNGGVLELDARTSPDNPSRLTLPDYLGLFGDYRIEADITHAAVNDSSRWNSIMYRIQNNDYPYYQMAVRQNATTANGTEFAERTPANGWNVMETASYSEAIQAAKMYHYQVIAKGNRVQQSIDGTVLIDSEAATAYASGTIGLQANGSQMKVDNVKVTLQLNSLPPLPAERFVNVMEPQTSISLAPSIVAAVNSAAELAQLTGDATPATVMLHVDAALNVTDSTGNDVIGTVSDVVDIISGRIIPAFYVKDEAAVDAVVAWMKAQQLEDAFIVSSQGELVKKARLAYPILRGIVDFQSAGTLSHEALMDIRRTTNASLAKIALLPADAVSRENTAYLQERLITVWAKTTGQADGSLELHQLITAGTNGIVTDRPAMAKNALSVYDNQTTLIRKPLMIGHRGIPAIAPENTLEGASLAYDYGADVVENDIYLTKDNQIVIMHDPTLERTTNGTGNIEDYTMAELKLLKANKQFPAQYPNAQIPTLAEFFDTYKGKDLLHFVEIKSYKPEIIDALVQLINEKGVEDQVVVISFNGEQLKLLGQKMPGMSVGYLTGGYANEANISKSLRTTLQAIQPLNATFNTSYPGLGKNFMEASKHRGITIWPWTYRDQGTFVQYYQLGTYGLTTDYANWASNWASDIAAKQESIQLKVGESADLTAITKTYKGDQNEVTPTVLAIDGADLATIDGNRVTAVKPGTAHVLLRYSFTTDLGNSYDLYTQPVAIEIQEKEPEARYTLQGSVVVPKLHKLNDLSGFTVRLKKGKQVVAETVTDVQGKYTIPFEERHAYTVEIHANSYVKSERHVVPGKKETIVTVKPMTMYVGDFNRNGRVDLLDIAAIAKVVGKQPEGDRVRYDTDKDGDIDKHDVAVVKNNLGRR</sequence>
<dbReference type="EMBL" id="JBHLVF010000041">
    <property type="protein sequence ID" value="MFC0394512.1"/>
    <property type="molecule type" value="Genomic_DNA"/>
</dbReference>
<dbReference type="RefSeq" id="WP_204815641.1">
    <property type="nucleotide sequence ID" value="NZ_JANHOF010000001.1"/>
</dbReference>
<feature type="domain" description="GP-PDE" evidence="2">
    <location>
        <begin position="1056"/>
        <end position="1297"/>
    </location>
</feature>
<gene>
    <name evidence="4" type="ORF">ACFFJ8_24525</name>
</gene>
<dbReference type="InterPro" id="IPR002105">
    <property type="entry name" value="Dockerin_1_rpt"/>
</dbReference>
<dbReference type="PANTHER" id="PTHR46211">
    <property type="entry name" value="GLYCEROPHOSPHORYL DIESTER PHOSPHODIESTERASE"/>
    <property type="match status" value="1"/>
</dbReference>
<dbReference type="Gene3D" id="3.20.20.190">
    <property type="entry name" value="Phosphatidylinositol (PI) phosphodiesterase"/>
    <property type="match status" value="2"/>
</dbReference>
<organism evidence="4 5">
    <name type="scientific">Paenibacillus mendelii</name>
    <dbReference type="NCBI Taxonomy" id="206163"/>
    <lineage>
        <taxon>Bacteria</taxon>
        <taxon>Bacillati</taxon>
        <taxon>Bacillota</taxon>
        <taxon>Bacilli</taxon>
        <taxon>Bacillales</taxon>
        <taxon>Paenibacillaceae</taxon>
        <taxon>Paenibacillus</taxon>
    </lineage>
</organism>
<dbReference type="Gene3D" id="1.10.1330.10">
    <property type="entry name" value="Dockerin domain"/>
    <property type="match status" value="1"/>
</dbReference>